<protein>
    <submittedName>
        <fullName evidence="1">Uncharacterized protein</fullName>
    </submittedName>
</protein>
<reference evidence="1 2" key="1">
    <citation type="journal article" date="2023" name="Nucleic Acids Res.">
        <title>The hologenome of Daphnia magna reveals possible DNA methylation and microbiome-mediated evolution of the host genome.</title>
        <authorList>
            <person name="Chaturvedi A."/>
            <person name="Li X."/>
            <person name="Dhandapani V."/>
            <person name="Marshall H."/>
            <person name="Kissane S."/>
            <person name="Cuenca-Cambronero M."/>
            <person name="Asole G."/>
            <person name="Calvet F."/>
            <person name="Ruiz-Romero M."/>
            <person name="Marangio P."/>
            <person name="Guigo R."/>
            <person name="Rago D."/>
            <person name="Mirbahai L."/>
            <person name="Eastwood N."/>
            <person name="Colbourne J.K."/>
            <person name="Zhou J."/>
            <person name="Mallon E."/>
            <person name="Orsini L."/>
        </authorList>
    </citation>
    <scope>NUCLEOTIDE SEQUENCE [LARGE SCALE GENOMIC DNA]</scope>
    <source>
        <strain evidence="1">LRV0_1</strain>
    </source>
</reference>
<organism evidence="1 2">
    <name type="scientific">Daphnia magna</name>
    <dbReference type="NCBI Taxonomy" id="35525"/>
    <lineage>
        <taxon>Eukaryota</taxon>
        <taxon>Metazoa</taxon>
        <taxon>Ecdysozoa</taxon>
        <taxon>Arthropoda</taxon>
        <taxon>Crustacea</taxon>
        <taxon>Branchiopoda</taxon>
        <taxon>Diplostraca</taxon>
        <taxon>Cladocera</taxon>
        <taxon>Anomopoda</taxon>
        <taxon>Daphniidae</taxon>
        <taxon>Daphnia</taxon>
    </lineage>
</organism>
<accession>A0ABQ9YXD0</accession>
<keyword evidence="2" id="KW-1185">Reference proteome</keyword>
<sequence length="86" mass="10012">MSKKDGCAEQLLLQHVIFEIKHELIYLVEERERLSFVIDACGVNGYDYKLIRRYWRGKLTESQETLGLALSSSPRSRCKFELTLTS</sequence>
<gene>
    <name evidence="1" type="ORF">OUZ56_007025</name>
</gene>
<proteinExistence type="predicted"/>
<comment type="caution">
    <text evidence="1">The sequence shown here is derived from an EMBL/GenBank/DDBJ whole genome shotgun (WGS) entry which is preliminary data.</text>
</comment>
<dbReference type="Proteomes" id="UP001234178">
    <property type="component" value="Unassembled WGS sequence"/>
</dbReference>
<dbReference type="EMBL" id="JAOYFB010000001">
    <property type="protein sequence ID" value="KAK4005308.1"/>
    <property type="molecule type" value="Genomic_DNA"/>
</dbReference>
<evidence type="ECO:0000313" key="1">
    <source>
        <dbReference type="EMBL" id="KAK4005308.1"/>
    </source>
</evidence>
<evidence type="ECO:0000313" key="2">
    <source>
        <dbReference type="Proteomes" id="UP001234178"/>
    </source>
</evidence>
<name>A0ABQ9YXD0_9CRUS</name>